<comment type="caution">
    <text evidence="5">The sequence shown here is derived from an EMBL/GenBank/DDBJ whole genome shotgun (WGS) entry which is preliminary data.</text>
</comment>
<evidence type="ECO:0008006" key="7">
    <source>
        <dbReference type="Google" id="ProtNLM"/>
    </source>
</evidence>
<dbReference type="EMBL" id="JALJOV010000910">
    <property type="protein sequence ID" value="KAK9858826.1"/>
    <property type="molecule type" value="Genomic_DNA"/>
</dbReference>
<keyword evidence="3" id="KW-0175">Coiled coil</keyword>
<dbReference type="GO" id="GO:0008270">
    <property type="term" value="F:zinc ion binding"/>
    <property type="evidence" value="ECO:0007669"/>
    <property type="project" value="UniProtKB-KW"/>
</dbReference>
<evidence type="ECO:0000256" key="3">
    <source>
        <dbReference type="SAM" id="Coils"/>
    </source>
</evidence>
<evidence type="ECO:0000313" key="6">
    <source>
        <dbReference type="Proteomes" id="UP001485043"/>
    </source>
</evidence>
<feature type="region of interest" description="Disordered" evidence="4">
    <location>
        <begin position="668"/>
        <end position="692"/>
    </location>
</feature>
<sequence>MPPKRPNSGQSPEKPPAYWTCGVCFCVEDLIECDNDKCKRAFCPSCAGYSHAEDAPDPWCCPICRLLRCHYPLIMPHTLPAAEVWTLEHEAQSPRPWKQDPPKEGFVQVSSDHEPIPRFAKAHLSWCFMSGKVEVRYSRDIQAGYKCEAWSVDDKRIWHGRNEKGAWTAVGEACKNLYSPKVLEVQQAPEREPFREQLRENKAIERLWKQLLQAPQDADCHTAPGEECLLHIPSLADVQSHYKYYCPFACHNDKGDPSCFKNRYTVEKHLLQSHMAEFREYGDGSLRILYAEPQVFTYSRTRQPCVVLLPLHSKTSSVVDLAKRARAMAERSPTPSEPSDDRSSEEITPPRKRARTSNGDPCHPFFAYLMANQDVPVAKRQGTSLNAVVPWIISEFMLPRWQCRNPHGPPLEYPLTEATFKAVLMSRGGGFKWAGKEGTYRKKDPDTGLQCMNQQGYLMPRGPLAWEQLLDECYTNWGKVFRHAHPGYVSAPEPLQVKPTDPRVISPSLPGGSPNAASPSKTMPPTSSSPKLSTDTSPAHNASRIQPGDPQLHPKPGEKQHTAHHDDAEPQELKLCRSKLEQLRQEEAAAQASSEQLKLEQHTAASSVKLSYSKVWELHSQIGPICAAWKKLEAYIEGLPLYNVGEDAELQQPAHNAVKLMREQTLVRRGRENFEPEGPNQQPEQSPDEYDT</sequence>
<protein>
    <recommendedName>
        <fullName evidence="7">RING-type domain-containing protein</fullName>
    </recommendedName>
</protein>
<evidence type="ECO:0000256" key="2">
    <source>
        <dbReference type="ARBA" id="ARBA00022833"/>
    </source>
</evidence>
<feature type="compositionally biased region" description="Low complexity" evidence="4">
    <location>
        <begin position="518"/>
        <end position="538"/>
    </location>
</feature>
<accession>A0AAW1STA7</accession>
<keyword evidence="1" id="KW-0479">Metal-binding</keyword>
<evidence type="ECO:0000256" key="1">
    <source>
        <dbReference type="ARBA" id="ARBA00022771"/>
    </source>
</evidence>
<feature type="compositionally biased region" description="Basic and acidic residues" evidence="4">
    <location>
        <begin position="339"/>
        <end position="349"/>
    </location>
</feature>
<feature type="region of interest" description="Disordered" evidence="4">
    <location>
        <begin position="324"/>
        <end position="359"/>
    </location>
</feature>
<reference evidence="5 6" key="1">
    <citation type="journal article" date="2024" name="Nat. Commun.">
        <title>Phylogenomics reveals the evolutionary origins of lichenization in chlorophyte algae.</title>
        <authorList>
            <person name="Puginier C."/>
            <person name="Libourel C."/>
            <person name="Otte J."/>
            <person name="Skaloud P."/>
            <person name="Haon M."/>
            <person name="Grisel S."/>
            <person name="Petersen M."/>
            <person name="Berrin J.G."/>
            <person name="Delaux P.M."/>
            <person name="Dal Grande F."/>
            <person name="Keller J."/>
        </authorList>
    </citation>
    <scope>NUCLEOTIDE SEQUENCE [LARGE SCALE GENOMIC DNA]</scope>
    <source>
        <strain evidence="5 6">SAG 2523</strain>
    </source>
</reference>
<organism evidence="5 6">
    <name type="scientific">Apatococcus fuscideae</name>
    <dbReference type="NCBI Taxonomy" id="2026836"/>
    <lineage>
        <taxon>Eukaryota</taxon>
        <taxon>Viridiplantae</taxon>
        <taxon>Chlorophyta</taxon>
        <taxon>core chlorophytes</taxon>
        <taxon>Trebouxiophyceae</taxon>
        <taxon>Chlorellales</taxon>
        <taxon>Chlorellaceae</taxon>
        <taxon>Apatococcus</taxon>
    </lineage>
</organism>
<feature type="region of interest" description="Disordered" evidence="4">
    <location>
        <begin position="489"/>
        <end position="569"/>
    </location>
</feature>
<dbReference type="SUPFAM" id="SSF57903">
    <property type="entry name" value="FYVE/PHD zinc finger"/>
    <property type="match status" value="1"/>
</dbReference>
<proteinExistence type="predicted"/>
<keyword evidence="6" id="KW-1185">Reference proteome</keyword>
<gene>
    <name evidence="5" type="ORF">WJX84_003074</name>
</gene>
<dbReference type="AlphaFoldDB" id="A0AAW1STA7"/>
<keyword evidence="1" id="KW-0863">Zinc-finger</keyword>
<keyword evidence="2" id="KW-0862">Zinc</keyword>
<dbReference type="InterPro" id="IPR011011">
    <property type="entry name" value="Znf_FYVE_PHD"/>
</dbReference>
<feature type="compositionally biased region" description="Basic and acidic residues" evidence="4">
    <location>
        <begin position="555"/>
        <end position="569"/>
    </location>
</feature>
<name>A0AAW1STA7_9CHLO</name>
<dbReference type="Proteomes" id="UP001485043">
    <property type="component" value="Unassembled WGS sequence"/>
</dbReference>
<dbReference type="Gene3D" id="3.30.40.10">
    <property type="entry name" value="Zinc/RING finger domain, C3HC4 (zinc finger)"/>
    <property type="match status" value="1"/>
</dbReference>
<evidence type="ECO:0000256" key="4">
    <source>
        <dbReference type="SAM" id="MobiDB-lite"/>
    </source>
</evidence>
<dbReference type="InterPro" id="IPR013083">
    <property type="entry name" value="Znf_RING/FYVE/PHD"/>
</dbReference>
<feature type="coiled-coil region" evidence="3">
    <location>
        <begin position="573"/>
        <end position="600"/>
    </location>
</feature>
<evidence type="ECO:0000313" key="5">
    <source>
        <dbReference type="EMBL" id="KAK9858826.1"/>
    </source>
</evidence>